<evidence type="ECO:0000259" key="2">
    <source>
        <dbReference type="PROSITE" id="PS50206"/>
    </source>
</evidence>
<name>M0AZQ7_9EURY</name>
<accession>M0AZQ7</accession>
<dbReference type="GO" id="GO:0046872">
    <property type="term" value="F:metal ion binding"/>
    <property type="evidence" value="ECO:0007669"/>
    <property type="project" value="UniProtKB-KW"/>
</dbReference>
<evidence type="ECO:0000313" key="3">
    <source>
        <dbReference type="EMBL" id="ELZ04141.1"/>
    </source>
</evidence>
<dbReference type="PANTHER" id="PTHR43084">
    <property type="entry name" value="PERSULFIDE DIOXYGENASE ETHE1"/>
    <property type="match status" value="1"/>
</dbReference>
<dbReference type="AlphaFoldDB" id="M0AZQ7"/>
<keyword evidence="1" id="KW-0479">Metal-binding</keyword>
<dbReference type="GO" id="GO:0070813">
    <property type="term" value="P:hydrogen sulfide metabolic process"/>
    <property type="evidence" value="ECO:0007669"/>
    <property type="project" value="TreeGrafter"/>
</dbReference>
<dbReference type="Proteomes" id="UP000011591">
    <property type="component" value="Unassembled WGS sequence"/>
</dbReference>
<dbReference type="InterPro" id="IPR001279">
    <property type="entry name" value="Metallo-B-lactamas"/>
</dbReference>
<protein>
    <submittedName>
        <fullName evidence="3">Rhodanese-like protein</fullName>
    </submittedName>
</protein>
<dbReference type="Pfam" id="PF00581">
    <property type="entry name" value="Rhodanese"/>
    <property type="match status" value="1"/>
</dbReference>
<organism evidence="3 4">
    <name type="scientific">Natrialba aegyptia DSM 13077</name>
    <dbReference type="NCBI Taxonomy" id="1227491"/>
    <lineage>
        <taxon>Archaea</taxon>
        <taxon>Methanobacteriati</taxon>
        <taxon>Methanobacteriota</taxon>
        <taxon>Stenosarchaea group</taxon>
        <taxon>Halobacteria</taxon>
        <taxon>Halobacteriales</taxon>
        <taxon>Natrialbaceae</taxon>
        <taxon>Natrialba</taxon>
    </lineage>
</organism>
<dbReference type="SMART" id="SM00849">
    <property type="entry name" value="Lactamase_B"/>
    <property type="match status" value="1"/>
</dbReference>
<dbReference type="PATRIC" id="fig|1227491.4.peg.2365"/>
<dbReference type="InterPro" id="IPR051682">
    <property type="entry name" value="Mito_Persulfide_Diox"/>
</dbReference>
<dbReference type="Gene3D" id="3.40.250.10">
    <property type="entry name" value="Rhodanese-like domain"/>
    <property type="match status" value="1"/>
</dbReference>
<dbReference type="SUPFAM" id="SSF56281">
    <property type="entry name" value="Metallo-hydrolase/oxidoreductase"/>
    <property type="match status" value="1"/>
</dbReference>
<dbReference type="Gene3D" id="3.60.15.10">
    <property type="entry name" value="Ribonuclease Z/Hydroxyacylglutathione hydrolase-like"/>
    <property type="match status" value="1"/>
</dbReference>
<dbReference type="PROSITE" id="PS50206">
    <property type="entry name" value="RHODANESE_3"/>
    <property type="match status" value="1"/>
</dbReference>
<sequence length="393" mass="43082">MTEGNLLDAEDAVASITPKDLKEQIDSGEDTFILDARSESDFEEWHIDGENVEIVNYPYFQLLDGLPEQLLAELPEEQQITVLCAKGGSSEMVAESLEEEGYDVNHLERGMKGWARICEYTELDVETDATIVQYQRPSSGCLAYLVVSDGEAAVIDPLRAFTDDYTQDARNLDAELSYAIDTHVHADHVSGVRAVAERTDATAIMPEAAAARGFEYDRRYETVEDGDALTVGDIEIDVYHTPGHTTGMTAYKVGNVLFTGDGLFTESVARPDLENPEAAQDAARTLYESLTEKVVMQSDDTIIAPAHFSDSATPNEDGTYTAVLGELRDTMDALSMDEESFVEFTASDMPPRPANYEEIIATNLGRESPDDEEAFELELGPNNCAAGEQGLLN</sequence>
<proteinExistence type="predicted"/>
<dbReference type="InterPro" id="IPR001763">
    <property type="entry name" value="Rhodanese-like_dom"/>
</dbReference>
<dbReference type="InterPro" id="IPR036866">
    <property type="entry name" value="RibonucZ/Hydroxyglut_hydro"/>
</dbReference>
<reference evidence="3 4" key="1">
    <citation type="journal article" date="2014" name="PLoS Genet.">
        <title>Phylogenetically driven sequencing of extremely halophilic archaea reveals strategies for static and dynamic osmo-response.</title>
        <authorList>
            <person name="Becker E.A."/>
            <person name="Seitzer P.M."/>
            <person name="Tritt A."/>
            <person name="Larsen D."/>
            <person name="Krusor M."/>
            <person name="Yao A.I."/>
            <person name="Wu D."/>
            <person name="Madern D."/>
            <person name="Eisen J.A."/>
            <person name="Darling A.E."/>
            <person name="Facciotti M.T."/>
        </authorList>
    </citation>
    <scope>NUCLEOTIDE SEQUENCE [LARGE SCALE GENOMIC DNA]</scope>
    <source>
        <strain evidence="3 4">DSM 13077</strain>
    </source>
</reference>
<dbReference type="PANTHER" id="PTHR43084:SF1">
    <property type="entry name" value="PERSULFIDE DIOXYGENASE ETHE1, MITOCHONDRIAL"/>
    <property type="match status" value="1"/>
</dbReference>
<dbReference type="InterPro" id="IPR044528">
    <property type="entry name" value="POD-like_MBL-fold"/>
</dbReference>
<dbReference type="EMBL" id="AOIP01000031">
    <property type="protein sequence ID" value="ELZ04141.1"/>
    <property type="molecule type" value="Genomic_DNA"/>
</dbReference>
<dbReference type="OrthoDB" id="9180at2157"/>
<dbReference type="CDD" id="cd07724">
    <property type="entry name" value="POD-like_MBL-fold"/>
    <property type="match status" value="1"/>
</dbReference>
<dbReference type="GO" id="GO:0006749">
    <property type="term" value="P:glutathione metabolic process"/>
    <property type="evidence" value="ECO:0007669"/>
    <property type="project" value="InterPro"/>
</dbReference>
<dbReference type="RefSeq" id="WP_006665756.1">
    <property type="nucleotide sequence ID" value="NZ_AOIP01000031.1"/>
</dbReference>
<dbReference type="SUPFAM" id="SSF52821">
    <property type="entry name" value="Rhodanese/Cell cycle control phosphatase"/>
    <property type="match status" value="1"/>
</dbReference>
<dbReference type="SMART" id="SM00450">
    <property type="entry name" value="RHOD"/>
    <property type="match status" value="1"/>
</dbReference>
<evidence type="ECO:0000313" key="4">
    <source>
        <dbReference type="Proteomes" id="UP000011591"/>
    </source>
</evidence>
<keyword evidence="4" id="KW-1185">Reference proteome</keyword>
<comment type="caution">
    <text evidence="3">The sequence shown here is derived from an EMBL/GenBank/DDBJ whole genome shotgun (WGS) entry which is preliminary data.</text>
</comment>
<dbReference type="InterPro" id="IPR036873">
    <property type="entry name" value="Rhodanese-like_dom_sf"/>
</dbReference>
<gene>
    <name evidence="3" type="ORF">C480_11531</name>
</gene>
<dbReference type="GO" id="GO:0050313">
    <property type="term" value="F:sulfur dioxygenase activity"/>
    <property type="evidence" value="ECO:0007669"/>
    <property type="project" value="InterPro"/>
</dbReference>
<dbReference type="Pfam" id="PF00753">
    <property type="entry name" value="Lactamase_B"/>
    <property type="match status" value="1"/>
</dbReference>
<feature type="domain" description="Rhodanese" evidence="2">
    <location>
        <begin position="27"/>
        <end position="119"/>
    </location>
</feature>
<evidence type="ECO:0000256" key="1">
    <source>
        <dbReference type="ARBA" id="ARBA00022723"/>
    </source>
</evidence>